<dbReference type="EMBL" id="LN853555">
    <property type="protein sequence ID" value="CRY96168.1"/>
    <property type="molecule type" value="Genomic_DNA"/>
</dbReference>
<reference evidence="1" key="2">
    <citation type="submission" date="2015-07" db="EMBL/GenBank/DDBJ databases">
        <title>Plasmids, circular viruses and viroids from rat gut.</title>
        <authorList>
            <person name="Jorgensen T.J."/>
            <person name="Hansen M.A."/>
            <person name="Xu Z."/>
            <person name="Tabak M.A."/>
            <person name="Sorensen S.J."/>
            <person name="Hansen L.H."/>
        </authorList>
    </citation>
    <scope>NUCLEOTIDE SEQUENCE</scope>
    <source>
        <strain evidence="1">RGFK0958</strain>
    </source>
</reference>
<evidence type="ECO:0000313" key="1">
    <source>
        <dbReference type="EMBL" id="CRY96168.1"/>
    </source>
</evidence>
<protein>
    <submittedName>
        <fullName evidence="1">Uncharacterized protein</fullName>
    </submittedName>
</protein>
<dbReference type="AlphaFoldDB" id="A0A0H5Q2P8"/>
<proteinExistence type="predicted"/>
<name>A0A0H5Q2P8_9ZZZZ</name>
<accession>A0A0H5Q2P8</accession>
<reference evidence="1" key="1">
    <citation type="submission" date="2015-06" db="EMBL/GenBank/DDBJ databases">
        <authorList>
            <person name="Joergensen T."/>
        </authorList>
    </citation>
    <scope>NUCLEOTIDE SEQUENCE</scope>
    <source>
        <strain evidence="1">RGFK0958</strain>
    </source>
</reference>
<sequence>MKKITLSEYNAIPEDYRGIWTVERWDLPDWAEIRKKHIGKRTMMVYDNGTCLLVEGMGFEIVDDSTWKKPGEVRREIGGLYLKFYSGQGREPHYADCVIRWRDTLETEAVRIALSMDSDTEKDDGIFFYCDSLDDLKSLADKGMEDFTIAECLGFGIYEELLQTT</sequence>
<organism evidence="1">
    <name type="scientific">uncultured prokaryote</name>
    <dbReference type="NCBI Taxonomy" id="198431"/>
    <lineage>
        <taxon>unclassified sequences</taxon>
        <taxon>environmental samples</taxon>
    </lineage>
</organism>